<dbReference type="EMBL" id="GBHO01036390">
    <property type="protein sequence ID" value="JAG07214.1"/>
    <property type="molecule type" value="Transcribed_RNA"/>
</dbReference>
<dbReference type="GO" id="GO:0003735">
    <property type="term" value="F:structural constituent of ribosome"/>
    <property type="evidence" value="ECO:0007669"/>
    <property type="project" value="InterPro"/>
</dbReference>
<dbReference type="CDD" id="cd00336">
    <property type="entry name" value="Ribosomal_L22"/>
    <property type="match status" value="1"/>
</dbReference>
<dbReference type="PANTHER" id="PTHR13501">
    <property type="entry name" value="CHLOROPLAST 50S RIBOSOMAL PROTEIN L22-RELATED"/>
    <property type="match status" value="1"/>
</dbReference>
<organism evidence="11">
    <name type="scientific">Lygus hesperus</name>
    <name type="common">Western plant bug</name>
    <dbReference type="NCBI Taxonomy" id="30085"/>
    <lineage>
        <taxon>Eukaryota</taxon>
        <taxon>Metazoa</taxon>
        <taxon>Ecdysozoa</taxon>
        <taxon>Arthropoda</taxon>
        <taxon>Hexapoda</taxon>
        <taxon>Insecta</taxon>
        <taxon>Pterygota</taxon>
        <taxon>Neoptera</taxon>
        <taxon>Paraneoptera</taxon>
        <taxon>Hemiptera</taxon>
        <taxon>Heteroptera</taxon>
        <taxon>Panheteroptera</taxon>
        <taxon>Cimicomorpha</taxon>
        <taxon>Miridae</taxon>
        <taxon>Mirini</taxon>
        <taxon>Lygus</taxon>
    </lineage>
</organism>
<evidence type="ECO:0000256" key="3">
    <source>
        <dbReference type="ARBA" id="ARBA00022946"/>
    </source>
</evidence>
<accession>A0A0A9WHH0</accession>
<comment type="subcellular location">
    <subcellularLocation>
        <location evidence="1">Mitochondrion</location>
    </subcellularLocation>
</comment>
<keyword evidence="4 10" id="KW-0689">Ribosomal protein</keyword>
<dbReference type="GO" id="GO:0005762">
    <property type="term" value="C:mitochondrial large ribosomal subunit"/>
    <property type="evidence" value="ECO:0007669"/>
    <property type="project" value="TreeGrafter"/>
</dbReference>
<reference evidence="11" key="1">
    <citation type="journal article" date="2014" name="PLoS ONE">
        <title>Transcriptome-Based Identification of ABC Transporters in the Western Tarnished Plant Bug Lygus hesperus.</title>
        <authorList>
            <person name="Hull J.J."/>
            <person name="Chaney K."/>
            <person name="Geib S.M."/>
            <person name="Fabrick J.A."/>
            <person name="Brent C.S."/>
            <person name="Walsh D."/>
            <person name="Lavine L.C."/>
        </authorList>
    </citation>
    <scope>NUCLEOTIDE SEQUENCE</scope>
</reference>
<reference evidence="11" key="2">
    <citation type="submission" date="2014-07" db="EMBL/GenBank/DDBJ databases">
        <authorList>
            <person name="Hull J."/>
        </authorList>
    </citation>
    <scope>NUCLEOTIDE SEQUENCE</scope>
</reference>
<evidence type="ECO:0000313" key="11">
    <source>
        <dbReference type="EMBL" id="JAG07214.1"/>
    </source>
</evidence>
<protein>
    <recommendedName>
        <fullName evidence="7">Large ribosomal subunit protein uL22m</fullName>
    </recommendedName>
    <alternativeName>
        <fullName evidence="8">39S ribosomal protein L22, mitochondrial</fullName>
    </alternativeName>
</protein>
<comment type="subunit">
    <text evidence="9">Component of the mitochondrial ribosome large subunit (39S) which comprises a 16S rRNA and about 50 distinct proteins.</text>
</comment>
<keyword evidence="3" id="KW-0809">Transit peptide</keyword>
<comment type="similarity">
    <text evidence="2 10">Belongs to the universal ribosomal protein uL22 family.</text>
</comment>
<proteinExistence type="inferred from homology"/>
<evidence type="ECO:0000256" key="7">
    <source>
        <dbReference type="ARBA" id="ARBA00035286"/>
    </source>
</evidence>
<evidence type="ECO:0000256" key="4">
    <source>
        <dbReference type="ARBA" id="ARBA00022980"/>
    </source>
</evidence>
<dbReference type="Gene3D" id="3.90.470.10">
    <property type="entry name" value="Ribosomal protein L22/L17"/>
    <property type="match status" value="1"/>
</dbReference>
<dbReference type="EMBL" id="GDHC01001666">
    <property type="protein sequence ID" value="JAQ16963.1"/>
    <property type="molecule type" value="Transcribed_RNA"/>
</dbReference>
<evidence type="ECO:0000256" key="8">
    <source>
        <dbReference type="ARBA" id="ARBA00035506"/>
    </source>
</evidence>
<dbReference type="InterPro" id="IPR001063">
    <property type="entry name" value="Ribosomal_uL22"/>
</dbReference>
<evidence type="ECO:0000313" key="13">
    <source>
        <dbReference type="EMBL" id="JAQ16963.1"/>
    </source>
</evidence>
<dbReference type="FunFam" id="3.90.470.10:FF:000009">
    <property type="entry name" value="39S ribosomal protein L22, mitochondrial"/>
    <property type="match status" value="1"/>
</dbReference>
<dbReference type="EMBL" id="GBRD01011721">
    <property type="protein sequence ID" value="JAG54103.1"/>
    <property type="molecule type" value="Transcribed_RNA"/>
</dbReference>
<dbReference type="PANTHER" id="PTHR13501:SF8">
    <property type="entry name" value="LARGE RIBOSOMAL SUBUNIT PROTEIN UL22M"/>
    <property type="match status" value="1"/>
</dbReference>
<evidence type="ECO:0000256" key="6">
    <source>
        <dbReference type="ARBA" id="ARBA00023274"/>
    </source>
</evidence>
<dbReference type="AlphaFoldDB" id="A0A0A9WHH0"/>
<evidence type="ECO:0000313" key="12">
    <source>
        <dbReference type="EMBL" id="JAG54103.1"/>
    </source>
</evidence>
<dbReference type="GO" id="GO:0006412">
    <property type="term" value="P:translation"/>
    <property type="evidence" value="ECO:0007669"/>
    <property type="project" value="InterPro"/>
</dbReference>
<dbReference type="Pfam" id="PF00237">
    <property type="entry name" value="Ribosomal_L22"/>
    <property type="match status" value="1"/>
</dbReference>
<keyword evidence="5" id="KW-0496">Mitochondrion</keyword>
<name>A0A0A9WHH0_LYGHE</name>
<reference evidence="12" key="3">
    <citation type="submission" date="2014-09" db="EMBL/GenBank/DDBJ databases">
        <authorList>
            <person name="Magalhaes I.L.F."/>
            <person name="Oliveira U."/>
            <person name="Santos F.R."/>
            <person name="Vidigal T.H.D.A."/>
            <person name="Brescovit A.D."/>
            <person name="Santos A.J."/>
        </authorList>
    </citation>
    <scope>NUCLEOTIDE SEQUENCE</scope>
</reference>
<evidence type="ECO:0000256" key="5">
    <source>
        <dbReference type="ARBA" id="ARBA00023128"/>
    </source>
</evidence>
<evidence type="ECO:0000256" key="9">
    <source>
        <dbReference type="ARBA" id="ARBA00038782"/>
    </source>
</evidence>
<keyword evidence="6 10" id="KW-0687">Ribonucleoprotein</keyword>
<dbReference type="InterPro" id="IPR036394">
    <property type="entry name" value="Ribosomal_uL22_sf"/>
</dbReference>
<sequence>MATILRRFGLTVIPSLTRQNLLAPCTPVIGSSSLRLINYTATVMPDLEEQGSEREKVRKWLTYNDKLYPPTRPDETPRPAYVCHIKENIKYSPKKMWYVACFVRGMSVDEALKQLEFVNRKGALIVKEAILEAQQLAMEKHNVEFKSNLWVAESFVSKGVTVKGMRRHARMRAGIIEYKYCHYYIRLEEGKPPANYYNRPSRDKETLLNDWLQRMRYRRIINSL</sequence>
<evidence type="ECO:0000256" key="10">
    <source>
        <dbReference type="RuleBase" id="RU004005"/>
    </source>
</evidence>
<dbReference type="SUPFAM" id="SSF54843">
    <property type="entry name" value="Ribosomal protein L22"/>
    <property type="match status" value="1"/>
</dbReference>
<evidence type="ECO:0000256" key="2">
    <source>
        <dbReference type="ARBA" id="ARBA00009451"/>
    </source>
</evidence>
<dbReference type="InterPro" id="IPR047867">
    <property type="entry name" value="Ribosomal_uL22_bac/org-type"/>
</dbReference>
<reference evidence="13" key="4">
    <citation type="journal article" date="2016" name="Gigascience">
        <title>De novo construction of an expanded transcriptome assembly for the western tarnished plant bug, Lygus hesperus.</title>
        <authorList>
            <person name="Tassone E.E."/>
            <person name="Geib S.M."/>
            <person name="Hall B."/>
            <person name="Fabrick J.A."/>
            <person name="Brent C.S."/>
            <person name="Hull J.J."/>
        </authorList>
    </citation>
    <scope>NUCLEOTIDE SEQUENCE</scope>
</reference>
<evidence type="ECO:0000256" key="1">
    <source>
        <dbReference type="ARBA" id="ARBA00004173"/>
    </source>
</evidence>
<gene>
    <name evidence="11" type="primary">mRpL22</name>
    <name evidence="11" type="ORF">CM83_50830</name>
    <name evidence="13" type="ORF">g.60439</name>
</gene>